<evidence type="ECO:0000256" key="4">
    <source>
        <dbReference type="ARBA" id="ARBA00022630"/>
    </source>
</evidence>
<feature type="domain" description="MnmG N-terminal" evidence="11">
    <location>
        <begin position="6"/>
        <end position="369"/>
    </location>
</feature>
<evidence type="ECO:0000313" key="12">
    <source>
        <dbReference type="EMBL" id="MBD3871022.1"/>
    </source>
</evidence>
<dbReference type="EC" id="2.1.1.74" evidence="10"/>
<comment type="cofactor">
    <cofactor evidence="1 10">
        <name>FAD</name>
        <dbReference type="ChEBI" id="CHEBI:57692"/>
    </cofactor>
</comment>
<gene>
    <name evidence="10 12" type="primary">trmFO</name>
    <name evidence="12" type="ORF">IFJ97_06645</name>
</gene>
<evidence type="ECO:0000256" key="10">
    <source>
        <dbReference type="HAMAP-Rule" id="MF_01037"/>
    </source>
</evidence>
<dbReference type="GO" id="GO:0050660">
    <property type="term" value="F:flavin adenine dinucleotide binding"/>
    <property type="evidence" value="ECO:0007669"/>
    <property type="project" value="UniProtKB-UniRule"/>
</dbReference>
<evidence type="ECO:0000256" key="1">
    <source>
        <dbReference type="ARBA" id="ARBA00001974"/>
    </source>
</evidence>
<sequence>MSDPRVLVVGGGLAGTEAAWQLAEAGIDVVLAEMRPSRPTPVHRGSLLAELVCSNSLRGDAPTNAVGVLKAEMEELGSLIVRTARQAAVPAGGALAVDRDIFARGVTKAVTEHTRITVERREVVDVPNRPAIIATGPLTSPALHRVLNDELGGEELSFFDAVAPIVAADSLDMGRLFRASRYGKGEGADYLNAPLGREAYEHFIDALLGAEKVALKGFERLDIQYFEGCLPIEVMAERGRETLRFGPMKPVGLEDPTTGRRPWAVVQLRQDDLAAEHWNLVGFQTKLTHGEQKRIFRTIPGLEQARFVRLGMIHRNTFINAPRHLDATLRLQSRPTIRLAGQITGVEGYVESAATGLLAGRLLAAEMAGLELRPPPPETALGGLVRHLTASNPSTFQPSNINWGLMSPPSELAAMKNRRDRRLRHASLAVDAIRGWAKSLGTCDADHDPQ</sequence>
<dbReference type="GO" id="GO:0005829">
    <property type="term" value="C:cytosol"/>
    <property type="evidence" value="ECO:0007669"/>
    <property type="project" value="TreeGrafter"/>
</dbReference>
<comment type="function">
    <text evidence="10">Catalyzes the folate-dependent formation of 5-methyl-uridine at position 54 (M-5-U54) in all tRNAs.</text>
</comment>
<dbReference type="InterPro" id="IPR004417">
    <property type="entry name" value="TrmFO"/>
</dbReference>
<dbReference type="GO" id="GO:0047151">
    <property type="term" value="F:tRNA (uracil(54)-C5)-methyltransferase activity, 5,10-methylenetetrahydrofolate-dependent"/>
    <property type="evidence" value="ECO:0007669"/>
    <property type="project" value="UniProtKB-UniRule"/>
</dbReference>
<comment type="subcellular location">
    <subcellularLocation>
        <location evidence="10">Cytoplasm</location>
    </subcellularLocation>
</comment>
<keyword evidence="4 10" id="KW-0285">Flavoprotein</keyword>
<dbReference type="AlphaFoldDB" id="A0A8J7CEZ6"/>
<comment type="catalytic activity">
    <reaction evidence="10">
        <text>uridine(54) in tRNA + (6R)-5,10-methylene-5,6,7,8-tetrahydrofolate + NADPH + H(+) = 5-methyluridine(54) in tRNA + (6S)-5,6,7,8-tetrahydrofolate + NADP(+)</text>
        <dbReference type="Rhea" id="RHEA:62372"/>
        <dbReference type="Rhea" id="RHEA-COMP:10167"/>
        <dbReference type="Rhea" id="RHEA-COMP:10193"/>
        <dbReference type="ChEBI" id="CHEBI:15378"/>
        <dbReference type="ChEBI" id="CHEBI:15636"/>
        <dbReference type="ChEBI" id="CHEBI:57453"/>
        <dbReference type="ChEBI" id="CHEBI:57783"/>
        <dbReference type="ChEBI" id="CHEBI:58349"/>
        <dbReference type="ChEBI" id="CHEBI:65315"/>
        <dbReference type="ChEBI" id="CHEBI:74447"/>
        <dbReference type="EC" id="2.1.1.74"/>
    </reaction>
</comment>
<keyword evidence="3 10" id="KW-0489">Methyltransferase</keyword>
<evidence type="ECO:0000256" key="5">
    <source>
        <dbReference type="ARBA" id="ARBA00022679"/>
    </source>
</evidence>
<name>A0A8J7CEZ6_9BACT</name>
<dbReference type="GO" id="GO:0002098">
    <property type="term" value="P:tRNA wobble uridine modification"/>
    <property type="evidence" value="ECO:0007669"/>
    <property type="project" value="TreeGrafter"/>
</dbReference>
<keyword evidence="6 10" id="KW-0819">tRNA processing</keyword>
<dbReference type="NCBIfam" id="TIGR00137">
    <property type="entry name" value="gid_trmFO"/>
    <property type="match status" value="1"/>
</dbReference>
<organism evidence="12 13">
    <name type="scientific">Candidatus Sulfomarinibacter kjeldsenii</name>
    <dbReference type="NCBI Taxonomy" id="2885994"/>
    <lineage>
        <taxon>Bacteria</taxon>
        <taxon>Pseudomonadati</taxon>
        <taxon>Acidobacteriota</taxon>
        <taxon>Thermoanaerobaculia</taxon>
        <taxon>Thermoanaerobaculales</taxon>
        <taxon>Candidatus Sulfomarinibacteraceae</taxon>
        <taxon>Candidatus Sulfomarinibacter</taxon>
    </lineage>
</organism>
<accession>A0A8J7CEZ6</accession>
<dbReference type="NCBIfam" id="NF003739">
    <property type="entry name" value="PRK05335.1"/>
    <property type="match status" value="1"/>
</dbReference>
<dbReference type="InterPro" id="IPR040131">
    <property type="entry name" value="MnmG_N"/>
</dbReference>
<keyword evidence="2 10" id="KW-0963">Cytoplasm</keyword>
<evidence type="ECO:0000259" key="11">
    <source>
        <dbReference type="Pfam" id="PF01134"/>
    </source>
</evidence>
<dbReference type="GO" id="GO:0030488">
    <property type="term" value="P:tRNA methylation"/>
    <property type="evidence" value="ECO:0007669"/>
    <property type="project" value="TreeGrafter"/>
</dbReference>
<evidence type="ECO:0000313" key="13">
    <source>
        <dbReference type="Proteomes" id="UP000598633"/>
    </source>
</evidence>
<dbReference type="HAMAP" id="MF_01037">
    <property type="entry name" value="TrmFO"/>
    <property type="match status" value="1"/>
</dbReference>
<dbReference type="Proteomes" id="UP000598633">
    <property type="component" value="Unassembled WGS sequence"/>
</dbReference>
<evidence type="ECO:0000256" key="2">
    <source>
        <dbReference type="ARBA" id="ARBA00022490"/>
    </source>
</evidence>
<proteinExistence type="inferred from homology"/>
<dbReference type="Pfam" id="PF01134">
    <property type="entry name" value="GIDA"/>
    <property type="match status" value="1"/>
</dbReference>
<evidence type="ECO:0000256" key="3">
    <source>
        <dbReference type="ARBA" id="ARBA00022603"/>
    </source>
</evidence>
<dbReference type="SUPFAM" id="SSF51905">
    <property type="entry name" value="FAD/NAD(P)-binding domain"/>
    <property type="match status" value="1"/>
</dbReference>
<keyword evidence="5 10" id="KW-0808">Transferase</keyword>
<comment type="caution">
    <text evidence="12">The sequence shown here is derived from an EMBL/GenBank/DDBJ whole genome shotgun (WGS) entry which is preliminary data.</text>
</comment>
<dbReference type="Gene3D" id="3.50.50.60">
    <property type="entry name" value="FAD/NAD(P)-binding domain"/>
    <property type="match status" value="2"/>
</dbReference>
<comment type="similarity">
    <text evidence="10">Belongs to the MnmG family. TrmFO subfamily.</text>
</comment>
<dbReference type="PANTHER" id="PTHR11806:SF2">
    <property type="entry name" value="METHYLENETETRAHYDROFOLATE--TRNA-(URACIL-5-)-METHYLTRANSFERASE TRMFO"/>
    <property type="match status" value="1"/>
</dbReference>
<dbReference type="PANTHER" id="PTHR11806">
    <property type="entry name" value="GLUCOSE INHIBITED DIVISION PROTEIN A"/>
    <property type="match status" value="1"/>
</dbReference>
<dbReference type="InterPro" id="IPR002218">
    <property type="entry name" value="MnmG-rel"/>
</dbReference>
<protein>
    <recommendedName>
        <fullName evidence="10">Methylenetetrahydrofolate--tRNA-(uracil-5-)-methyltransferase TrmFO</fullName>
        <ecNumber evidence="10">2.1.1.74</ecNumber>
    </recommendedName>
    <alternativeName>
        <fullName evidence="10">Folate-dependent tRNA (uracil-5-)-methyltransferase</fullName>
    </alternativeName>
    <alternativeName>
        <fullName evidence="10">Folate-dependent tRNA(M-5-U54)-methyltransferase</fullName>
    </alternativeName>
</protein>
<keyword evidence="9 10" id="KW-0520">NAD</keyword>
<dbReference type="EMBL" id="JACXWA010000109">
    <property type="protein sequence ID" value="MBD3871022.1"/>
    <property type="molecule type" value="Genomic_DNA"/>
</dbReference>
<dbReference type="InterPro" id="IPR036188">
    <property type="entry name" value="FAD/NAD-bd_sf"/>
</dbReference>
<evidence type="ECO:0000256" key="9">
    <source>
        <dbReference type="ARBA" id="ARBA00023027"/>
    </source>
</evidence>
<evidence type="ECO:0000256" key="7">
    <source>
        <dbReference type="ARBA" id="ARBA00022827"/>
    </source>
</evidence>
<feature type="binding site" evidence="10">
    <location>
        <begin position="10"/>
        <end position="15"/>
    </location>
    <ligand>
        <name>FAD</name>
        <dbReference type="ChEBI" id="CHEBI:57692"/>
    </ligand>
</feature>
<keyword evidence="7 10" id="KW-0274">FAD</keyword>
<evidence type="ECO:0000256" key="8">
    <source>
        <dbReference type="ARBA" id="ARBA00022857"/>
    </source>
</evidence>
<comment type="catalytic activity">
    <reaction evidence="10">
        <text>uridine(54) in tRNA + (6R)-5,10-methylene-5,6,7,8-tetrahydrofolate + NADH + H(+) = 5-methyluridine(54) in tRNA + (6S)-5,6,7,8-tetrahydrofolate + NAD(+)</text>
        <dbReference type="Rhea" id="RHEA:16873"/>
        <dbReference type="Rhea" id="RHEA-COMP:10167"/>
        <dbReference type="Rhea" id="RHEA-COMP:10193"/>
        <dbReference type="ChEBI" id="CHEBI:15378"/>
        <dbReference type="ChEBI" id="CHEBI:15636"/>
        <dbReference type="ChEBI" id="CHEBI:57453"/>
        <dbReference type="ChEBI" id="CHEBI:57540"/>
        <dbReference type="ChEBI" id="CHEBI:57945"/>
        <dbReference type="ChEBI" id="CHEBI:65315"/>
        <dbReference type="ChEBI" id="CHEBI:74447"/>
        <dbReference type="EC" id="2.1.1.74"/>
    </reaction>
</comment>
<reference evidence="12 13" key="1">
    <citation type="submission" date="2020-08" db="EMBL/GenBank/DDBJ databases">
        <title>Acidobacteriota in marine sediments use diverse sulfur dissimilation pathways.</title>
        <authorList>
            <person name="Wasmund K."/>
        </authorList>
    </citation>
    <scope>NUCLEOTIDE SEQUENCE [LARGE SCALE GENOMIC DNA]</scope>
    <source>
        <strain evidence="12">MAG AM3-A</strain>
    </source>
</reference>
<keyword evidence="8 10" id="KW-0521">NADP</keyword>
<evidence type="ECO:0000256" key="6">
    <source>
        <dbReference type="ARBA" id="ARBA00022694"/>
    </source>
</evidence>